<organism evidence="1 2">
    <name type="scientific">Vigna mungo</name>
    <name type="common">Black gram</name>
    <name type="synonym">Phaseolus mungo</name>
    <dbReference type="NCBI Taxonomy" id="3915"/>
    <lineage>
        <taxon>Eukaryota</taxon>
        <taxon>Viridiplantae</taxon>
        <taxon>Streptophyta</taxon>
        <taxon>Embryophyta</taxon>
        <taxon>Tracheophyta</taxon>
        <taxon>Spermatophyta</taxon>
        <taxon>Magnoliopsida</taxon>
        <taxon>eudicotyledons</taxon>
        <taxon>Gunneridae</taxon>
        <taxon>Pentapetalae</taxon>
        <taxon>rosids</taxon>
        <taxon>fabids</taxon>
        <taxon>Fabales</taxon>
        <taxon>Fabaceae</taxon>
        <taxon>Papilionoideae</taxon>
        <taxon>50 kb inversion clade</taxon>
        <taxon>NPAAA clade</taxon>
        <taxon>indigoferoid/millettioid clade</taxon>
        <taxon>Phaseoleae</taxon>
        <taxon>Vigna</taxon>
    </lineage>
</organism>
<gene>
    <name evidence="1" type="ORF">V8G54_010979</name>
</gene>
<proteinExistence type="predicted"/>
<reference evidence="1 2" key="1">
    <citation type="journal article" date="2023" name="Life. Sci Alliance">
        <title>Evolutionary insights into 3D genome organization and epigenetic landscape of Vigna mungo.</title>
        <authorList>
            <person name="Junaid A."/>
            <person name="Singh B."/>
            <person name="Bhatia S."/>
        </authorList>
    </citation>
    <scope>NUCLEOTIDE SEQUENCE [LARGE SCALE GENOMIC DNA]</scope>
    <source>
        <strain evidence="1">Urdbean</strain>
    </source>
</reference>
<name>A0AAQ3S1V8_VIGMU</name>
<dbReference type="AlphaFoldDB" id="A0AAQ3S1V8"/>
<evidence type="ECO:0000313" key="1">
    <source>
        <dbReference type="EMBL" id="WVZ13413.1"/>
    </source>
</evidence>
<sequence>MSLLVNPTKNDEPTRSKMATFLPKFWERHSKQCLIVRSLLCLFYGLLNYSKESKVEYDILMFGTSLKIPSELILIPRKITFLFSLIGICFQSEEWVGYFSKGMLEAFL</sequence>
<evidence type="ECO:0000313" key="2">
    <source>
        <dbReference type="Proteomes" id="UP001374535"/>
    </source>
</evidence>
<dbReference type="EMBL" id="CP144697">
    <property type="protein sequence ID" value="WVZ13413.1"/>
    <property type="molecule type" value="Genomic_DNA"/>
</dbReference>
<accession>A0AAQ3S1V8</accession>
<keyword evidence="2" id="KW-1185">Reference proteome</keyword>
<dbReference type="Proteomes" id="UP001374535">
    <property type="component" value="Chromosome 4"/>
</dbReference>
<protein>
    <submittedName>
        <fullName evidence="1">Uncharacterized protein</fullName>
    </submittedName>
</protein>